<feature type="transmembrane region" description="Helical" evidence="8">
    <location>
        <begin position="263"/>
        <end position="284"/>
    </location>
</feature>
<keyword evidence="10" id="KW-0012">Acyltransferase</keyword>
<proteinExistence type="inferred from homology"/>
<feature type="compositionally biased region" description="Polar residues" evidence="7">
    <location>
        <begin position="445"/>
        <end position="462"/>
    </location>
</feature>
<evidence type="ECO:0000256" key="6">
    <source>
        <dbReference type="ARBA" id="ARBA00023136"/>
    </source>
</evidence>
<evidence type="ECO:0000256" key="1">
    <source>
        <dbReference type="ARBA" id="ARBA00004651"/>
    </source>
</evidence>
<feature type="transmembrane region" description="Helical" evidence="8">
    <location>
        <begin position="231"/>
        <end position="251"/>
    </location>
</feature>
<feature type="domain" description="Acyltransferase 3" evidence="9">
    <location>
        <begin position="22"/>
        <end position="358"/>
    </location>
</feature>
<name>A0A7W9CFM9_9MICO</name>
<feature type="transmembrane region" description="Helical" evidence="8">
    <location>
        <begin position="174"/>
        <end position="193"/>
    </location>
</feature>
<dbReference type="GO" id="GO:0005886">
    <property type="term" value="C:plasma membrane"/>
    <property type="evidence" value="ECO:0007669"/>
    <property type="project" value="UniProtKB-SubCell"/>
</dbReference>
<evidence type="ECO:0000256" key="8">
    <source>
        <dbReference type="SAM" id="Phobius"/>
    </source>
</evidence>
<dbReference type="GO" id="GO:0009246">
    <property type="term" value="P:enterobacterial common antigen biosynthetic process"/>
    <property type="evidence" value="ECO:0007669"/>
    <property type="project" value="TreeGrafter"/>
</dbReference>
<dbReference type="EMBL" id="JACHMU010000001">
    <property type="protein sequence ID" value="MBB5744332.1"/>
    <property type="molecule type" value="Genomic_DNA"/>
</dbReference>
<dbReference type="GO" id="GO:0016413">
    <property type="term" value="F:O-acetyltransferase activity"/>
    <property type="evidence" value="ECO:0007669"/>
    <property type="project" value="TreeGrafter"/>
</dbReference>
<sequence length="514" mass="53307">MTIADLRRTPAPARPPGAGRDTGIDLVRALCVIGVVVIHALMVGITIDSTGPVFANASEGSAWIVPLSWLLQVMPLFFVIGGFAGRTAYLRMTDQGRSATDFVSARIHRLLLPALYAIAAVGVLLAMLLTSGVPEELVGVAGYRFSQPLWFLGVFLICQVLLPALVAAHERAPWTTIGLLALGAVAVDAARILSGVDAIGFVNLALVWLTLQQLGFFLADGSVTALSRRARAMLAVAAVAALAGTFVLGIHSPDLIANINPPTTALLLVGVAHTMLVSLLQAPLNRWSRSPLGVRLRAFITPRAMTIYLWHMPVLLAMAGLSAAFAMLTGLALPAPGGLAWWATRPLWLAVVFAGVVALARAAAGLEARRPPAPTASHTRLTAATVIGGGGVVLLLAVGTSPFTAGVAVLSMVAAIRLASTRRGDAVAMSVAGQSGSAPWPSRRPGTTDTSTRAIANANTTGNEEDPPPSVATARPARATETAEPVASEIESAEELNPAFPDVEYASVSTVSRG</sequence>
<keyword evidence="5 8" id="KW-1133">Transmembrane helix</keyword>
<keyword evidence="4 8" id="KW-0812">Transmembrane</keyword>
<evidence type="ECO:0000313" key="10">
    <source>
        <dbReference type="EMBL" id="MBB5744332.1"/>
    </source>
</evidence>
<dbReference type="PANTHER" id="PTHR40074:SF2">
    <property type="entry name" value="O-ACETYLTRANSFERASE WECH"/>
    <property type="match status" value="1"/>
</dbReference>
<keyword evidence="10" id="KW-0808">Transferase</keyword>
<keyword evidence="6 8" id="KW-0472">Membrane</keyword>
<feature type="transmembrane region" description="Helical" evidence="8">
    <location>
        <begin position="199"/>
        <end position="219"/>
    </location>
</feature>
<comment type="caution">
    <text evidence="10">The sequence shown here is derived from an EMBL/GenBank/DDBJ whole genome shotgun (WGS) entry which is preliminary data.</text>
</comment>
<dbReference type="AlphaFoldDB" id="A0A7W9CFM9"/>
<feature type="region of interest" description="Disordered" evidence="7">
    <location>
        <begin position="430"/>
        <end position="514"/>
    </location>
</feature>
<gene>
    <name evidence="10" type="ORF">HD600_002829</name>
</gene>
<feature type="transmembrane region" description="Helical" evidence="8">
    <location>
        <begin position="347"/>
        <end position="366"/>
    </location>
</feature>
<evidence type="ECO:0000256" key="4">
    <source>
        <dbReference type="ARBA" id="ARBA00022692"/>
    </source>
</evidence>
<accession>A0A7W9CFM9</accession>
<dbReference type="PANTHER" id="PTHR40074">
    <property type="entry name" value="O-ACETYLTRANSFERASE WECH"/>
    <property type="match status" value="1"/>
</dbReference>
<feature type="transmembrane region" description="Helical" evidence="8">
    <location>
        <begin position="26"/>
        <end position="47"/>
    </location>
</feature>
<keyword evidence="11" id="KW-1185">Reference proteome</keyword>
<dbReference type="Proteomes" id="UP000517712">
    <property type="component" value="Unassembled WGS sequence"/>
</dbReference>
<reference evidence="10 11" key="1">
    <citation type="submission" date="2020-08" db="EMBL/GenBank/DDBJ databases">
        <title>Sequencing the genomes of 1000 actinobacteria strains.</title>
        <authorList>
            <person name="Klenk H.-P."/>
        </authorList>
    </citation>
    <scope>NUCLEOTIDE SEQUENCE [LARGE SCALE GENOMIC DNA]</scope>
    <source>
        <strain evidence="10 11">DSM 24823</strain>
    </source>
</reference>
<comment type="subcellular location">
    <subcellularLocation>
        <location evidence="1">Cell membrane</location>
        <topology evidence="1">Multi-pass membrane protein</topology>
    </subcellularLocation>
</comment>
<evidence type="ECO:0000256" key="2">
    <source>
        <dbReference type="ARBA" id="ARBA00007400"/>
    </source>
</evidence>
<organism evidence="10 11">
    <name type="scientific">Microbacterium ginsengiterrae</name>
    <dbReference type="NCBI Taxonomy" id="546115"/>
    <lineage>
        <taxon>Bacteria</taxon>
        <taxon>Bacillati</taxon>
        <taxon>Actinomycetota</taxon>
        <taxon>Actinomycetes</taxon>
        <taxon>Micrococcales</taxon>
        <taxon>Microbacteriaceae</taxon>
        <taxon>Microbacterium</taxon>
    </lineage>
</organism>
<feature type="transmembrane region" description="Helical" evidence="8">
    <location>
        <begin position="149"/>
        <end position="167"/>
    </location>
</feature>
<evidence type="ECO:0000259" key="9">
    <source>
        <dbReference type="Pfam" id="PF01757"/>
    </source>
</evidence>
<evidence type="ECO:0000256" key="5">
    <source>
        <dbReference type="ARBA" id="ARBA00022989"/>
    </source>
</evidence>
<feature type="transmembrane region" description="Helical" evidence="8">
    <location>
        <begin position="378"/>
        <end position="397"/>
    </location>
</feature>
<evidence type="ECO:0000256" key="3">
    <source>
        <dbReference type="ARBA" id="ARBA00022475"/>
    </source>
</evidence>
<keyword evidence="3" id="KW-1003">Cell membrane</keyword>
<feature type="transmembrane region" description="Helical" evidence="8">
    <location>
        <begin position="305"/>
        <end position="327"/>
    </location>
</feature>
<dbReference type="InterPro" id="IPR002656">
    <property type="entry name" value="Acyl_transf_3_dom"/>
</dbReference>
<feature type="transmembrane region" description="Helical" evidence="8">
    <location>
        <begin position="67"/>
        <end position="89"/>
    </location>
</feature>
<evidence type="ECO:0000313" key="11">
    <source>
        <dbReference type="Proteomes" id="UP000517712"/>
    </source>
</evidence>
<feature type="transmembrane region" description="Helical" evidence="8">
    <location>
        <begin position="110"/>
        <end position="129"/>
    </location>
</feature>
<feature type="compositionally biased region" description="Low complexity" evidence="7">
    <location>
        <begin position="472"/>
        <end position="485"/>
    </location>
</feature>
<dbReference type="Pfam" id="PF01757">
    <property type="entry name" value="Acyl_transf_3"/>
    <property type="match status" value="1"/>
</dbReference>
<protein>
    <submittedName>
        <fullName evidence="10">Surface polysaccharide O-acyltransferase-like enzyme</fullName>
    </submittedName>
</protein>
<evidence type="ECO:0000256" key="7">
    <source>
        <dbReference type="SAM" id="MobiDB-lite"/>
    </source>
</evidence>
<comment type="similarity">
    <text evidence="2">Belongs to the acyltransferase 3 family.</text>
</comment>